<dbReference type="EMBL" id="JARKHS020031768">
    <property type="protein sequence ID" value="KAK8760893.1"/>
    <property type="molecule type" value="Genomic_DNA"/>
</dbReference>
<reference evidence="8 9" key="1">
    <citation type="journal article" date="2023" name="Arcadia Sci">
        <title>De novo assembly of a long-read Amblyomma americanum tick genome.</title>
        <authorList>
            <person name="Chou S."/>
            <person name="Poskanzer K.E."/>
            <person name="Rollins M."/>
            <person name="Thuy-Boun P.S."/>
        </authorList>
    </citation>
    <scope>NUCLEOTIDE SEQUENCE [LARGE SCALE GENOMIC DNA]</scope>
    <source>
        <strain evidence="8">F_SG_1</strain>
        <tissue evidence="8">Salivary glands</tissue>
    </source>
</reference>
<dbReference type="Pfam" id="PF00907">
    <property type="entry name" value="T-box"/>
    <property type="match status" value="1"/>
</dbReference>
<evidence type="ECO:0000256" key="3">
    <source>
        <dbReference type="ARBA" id="ARBA00023163"/>
    </source>
</evidence>
<feature type="compositionally biased region" description="Low complexity" evidence="6">
    <location>
        <begin position="43"/>
        <end position="64"/>
    </location>
</feature>
<dbReference type="InterPro" id="IPR046360">
    <property type="entry name" value="T-box_DNA-bd"/>
</dbReference>
<dbReference type="SUPFAM" id="SSF49417">
    <property type="entry name" value="p53-like transcription factors"/>
    <property type="match status" value="1"/>
</dbReference>
<feature type="compositionally biased region" description="Polar residues" evidence="6">
    <location>
        <begin position="283"/>
        <end position="295"/>
    </location>
</feature>
<feature type="region of interest" description="Disordered" evidence="6">
    <location>
        <begin position="43"/>
        <end position="95"/>
    </location>
</feature>
<keyword evidence="1" id="KW-0805">Transcription regulation</keyword>
<protein>
    <recommendedName>
        <fullName evidence="7">T-box domain-containing protein</fullName>
    </recommendedName>
</protein>
<dbReference type="InterPro" id="IPR008967">
    <property type="entry name" value="p53-like_TF_DNA-bd_sf"/>
</dbReference>
<dbReference type="Proteomes" id="UP001321473">
    <property type="component" value="Unassembled WGS sequence"/>
</dbReference>
<comment type="subcellular location">
    <subcellularLocation>
        <location evidence="5">Nucleus</location>
    </subcellularLocation>
</comment>
<name>A0AAQ4DEK3_AMBAM</name>
<evidence type="ECO:0000256" key="5">
    <source>
        <dbReference type="PROSITE-ProRule" id="PRU00201"/>
    </source>
</evidence>
<gene>
    <name evidence="8" type="ORF">V5799_027839</name>
</gene>
<dbReference type="GO" id="GO:0045893">
    <property type="term" value="P:positive regulation of DNA-templated transcription"/>
    <property type="evidence" value="ECO:0007669"/>
    <property type="project" value="InterPro"/>
</dbReference>
<keyword evidence="3" id="KW-0804">Transcription</keyword>
<dbReference type="Gene3D" id="2.60.40.820">
    <property type="entry name" value="Transcription factor, T-box"/>
    <property type="match status" value="1"/>
</dbReference>
<evidence type="ECO:0000256" key="6">
    <source>
        <dbReference type="SAM" id="MobiDB-lite"/>
    </source>
</evidence>
<keyword evidence="4 5" id="KW-0539">Nucleus</keyword>
<feature type="region of interest" description="Disordered" evidence="6">
    <location>
        <begin position="281"/>
        <end position="301"/>
    </location>
</feature>
<comment type="caution">
    <text evidence="8">The sequence shown here is derived from an EMBL/GenBank/DDBJ whole genome shotgun (WGS) entry which is preliminary data.</text>
</comment>
<feature type="region of interest" description="Disordered" evidence="6">
    <location>
        <begin position="1"/>
        <end position="25"/>
    </location>
</feature>
<dbReference type="GO" id="GO:0003700">
    <property type="term" value="F:DNA-binding transcription factor activity"/>
    <property type="evidence" value="ECO:0007669"/>
    <property type="project" value="InterPro"/>
</dbReference>
<dbReference type="AlphaFoldDB" id="A0AAQ4DEK3"/>
<feature type="domain" description="T-box" evidence="7">
    <location>
        <begin position="198"/>
        <end position="274"/>
    </location>
</feature>
<evidence type="ECO:0000256" key="2">
    <source>
        <dbReference type="ARBA" id="ARBA00023125"/>
    </source>
</evidence>
<dbReference type="InterPro" id="IPR036960">
    <property type="entry name" value="T-box_sf"/>
</dbReference>
<accession>A0AAQ4DEK3</accession>
<comment type="caution">
    <text evidence="5">Lacks conserved residue(s) required for the propagation of feature annotation.</text>
</comment>
<feature type="compositionally biased region" description="Polar residues" evidence="6">
    <location>
        <begin position="118"/>
        <end position="130"/>
    </location>
</feature>
<evidence type="ECO:0000259" key="7">
    <source>
        <dbReference type="PROSITE" id="PS50252"/>
    </source>
</evidence>
<keyword evidence="2 5" id="KW-0238">DNA-binding</keyword>
<evidence type="ECO:0000256" key="1">
    <source>
        <dbReference type="ARBA" id="ARBA00023015"/>
    </source>
</evidence>
<proteinExistence type="predicted"/>
<evidence type="ECO:0000256" key="4">
    <source>
        <dbReference type="ARBA" id="ARBA00023242"/>
    </source>
</evidence>
<dbReference type="GO" id="GO:0003677">
    <property type="term" value="F:DNA binding"/>
    <property type="evidence" value="ECO:0007669"/>
    <property type="project" value="UniProtKB-UniRule"/>
</dbReference>
<dbReference type="GO" id="GO:0006357">
    <property type="term" value="P:regulation of transcription by RNA polymerase II"/>
    <property type="evidence" value="ECO:0007669"/>
    <property type="project" value="UniProtKB-ARBA"/>
</dbReference>
<sequence>MASSTSNCGESSSATGSGPGEYDNKKPISKVYAQLLRLCHLATSTSESDDSSSVNSSSGSTTRDSSSDSTREDDGTASETVGAVGEGAPAARSGIEGVQNAAPWQQLSKDDDVGADQKQPNVPASGTSSVALGPAVRIPHVTLVNKTEFLPQMELQISSEGRLMKPAPTIRFSNLNDELQYAVWVSFIQDSGACAGEYMHPESPRPGSAWNGKPLTFSKLKLFAANTISRTPITLLCNKRYFLQINFGNVNEHGHIMKHTVYRQAIVSTWFVAVHHNQRKFKASTSKKSSNSQPPANKRKK</sequence>
<evidence type="ECO:0000313" key="8">
    <source>
        <dbReference type="EMBL" id="KAK8760893.1"/>
    </source>
</evidence>
<evidence type="ECO:0000313" key="9">
    <source>
        <dbReference type="Proteomes" id="UP001321473"/>
    </source>
</evidence>
<dbReference type="PROSITE" id="PS50252">
    <property type="entry name" value="TBOX_3"/>
    <property type="match status" value="1"/>
</dbReference>
<feature type="region of interest" description="Disordered" evidence="6">
    <location>
        <begin position="110"/>
        <end position="130"/>
    </location>
</feature>
<organism evidence="8 9">
    <name type="scientific">Amblyomma americanum</name>
    <name type="common">Lone star tick</name>
    <dbReference type="NCBI Taxonomy" id="6943"/>
    <lineage>
        <taxon>Eukaryota</taxon>
        <taxon>Metazoa</taxon>
        <taxon>Ecdysozoa</taxon>
        <taxon>Arthropoda</taxon>
        <taxon>Chelicerata</taxon>
        <taxon>Arachnida</taxon>
        <taxon>Acari</taxon>
        <taxon>Parasitiformes</taxon>
        <taxon>Ixodida</taxon>
        <taxon>Ixodoidea</taxon>
        <taxon>Ixodidae</taxon>
        <taxon>Amblyomminae</taxon>
        <taxon>Amblyomma</taxon>
    </lineage>
</organism>
<feature type="compositionally biased region" description="Basic and acidic residues" evidence="6">
    <location>
        <begin position="65"/>
        <end position="74"/>
    </location>
</feature>
<feature type="compositionally biased region" description="Polar residues" evidence="6">
    <location>
        <begin position="1"/>
        <end position="16"/>
    </location>
</feature>
<keyword evidence="9" id="KW-1185">Reference proteome</keyword>
<dbReference type="GO" id="GO:0005634">
    <property type="term" value="C:nucleus"/>
    <property type="evidence" value="ECO:0007669"/>
    <property type="project" value="UniProtKB-SubCell"/>
</dbReference>